<dbReference type="InterPro" id="IPR000055">
    <property type="entry name" value="Restrct_endonuc_typeI_TRD"/>
</dbReference>
<dbReference type="PANTHER" id="PTHR30408:SF12">
    <property type="entry name" value="TYPE I RESTRICTION ENZYME MJAVIII SPECIFICITY SUBUNIT"/>
    <property type="match status" value="1"/>
</dbReference>
<dbReference type="AlphaFoldDB" id="A0A8H9QAQ7"/>
<dbReference type="Pfam" id="PF01420">
    <property type="entry name" value="Methylase_S"/>
    <property type="match status" value="1"/>
</dbReference>
<evidence type="ECO:0000256" key="3">
    <source>
        <dbReference type="ARBA" id="ARBA00023125"/>
    </source>
</evidence>
<keyword evidence="5" id="KW-0378">Hydrolase</keyword>
<gene>
    <name evidence="5" type="ORF">I9Y29_001989</name>
</gene>
<proteinExistence type="inferred from homology"/>
<keyword evidence="2" id="KW-0680">Restriction system</keyword>
<sequence length="216" mass="25041">MMVPKLRFKEFNTSWNQEQIGNILTIGSGRDYKHLSYGEVPVFGTGGLMTYVDEFLHNGETVCIGRKGTIDKPFYYSGKIWTVDTLFFTHSFTKVLPKFVLNLFLNINWKEHNEASGVPSLSKSTIEKIEVFYPDSREQTKIADFFSAIDEKIILLNKQYDLLCQYKKGMMQKIFSQELRFKDESGEAFPEWEYVDLKEIASKVNIKNRDNLVSVV</sequence>
<organism evidence="5">
    <name type="scientific">Citrobacter freundii</name>
    <dbReference type="NCBI Taxonomy" id="546"/>
    <lineage>
        <taxon>Bacteria</taxon>
        <taxon>Pseudomonadati</taxon>
        <taxon>Pseudomonadota</taxon>
        <taxon>Gammaproteobacteria</taxon>
        <taxon>Enterobacterales</taxon>
        <taxon>Enterobacteriaceae</taxon>
        <taxon>Citrobacter</taxon>
        <taxon>Citrobacter freundii complex</taxon>
    </lineage>
</organism>
<dbReference type="GO" id="GO:0004519">
    <property type="term" value="F:endonuclease activity"/>
    <property type="evidence" value="ECO:0007669"/>
    <property type="project" value="UniProtKB-KW"/>
</dbReference>
<name>A0A8H9QAQ7_CITFR</name>
<dbReference type="EMBL" id="DACSXJ010000009">
    <property type="protein sequence ID" value="HAT3897565.1"/>
    <property type="molecule type" value="Genomic_DNA"/>
</dbReference>
<evidence type="ECO:0000259" key="4">
    <source>
        <dbReference type="Pfam" id="PF01420"/>
    </source>
</evidence>
<keyword evidence="3" id="KW-0238">DNA-binding</keyword>
<accession>A0A8H9QAQ7</accession>
<keyword evidence="5" id="KW-0540">Nuclease</keyword>
<dbReference type="GO" id="GO:0009307">
    <property type="term" value="P:DNA restriction-modification system"/>
    <property type="evidence" value="ECO:0007669"/>
    <property type="project" value="UniProtKB-KW"/>
</dbReference>
<dbReference type="Proteomes" id="UP000855471">
    <property type="component" value="Unassembled WGS sequence"/>
</dbReference>
<evidence type="ECO:0000256" key="2">
    <source>
        <dbReference type="ARBA" id="ARBA00022747"/>
    </source>
</evidence>
<dbReference type="SUPFAM" id="SSF116734">
    <property type="entry name" value="DNA methylase specificity domain"/>
    <property type="match status" value="1"/>
</dbReference>
<dbReference type="PANTHER" id="PTHR30408">
    <property type="entry name" value="TYPE-1 RESTRICTION ENZYME ECOKI SPECIFICITY PROTEIN"/>
    <property type="match status" value="1"/>
</dbReference>
<dbReference type="InterPro" id="IPR044946">
    <property type="entry name" value="Restrct_endonuc_typeI_TRD_sf"/>
</dbReference>
<dbReference type="GO" id="GO:0003677">
    <property type="term" value="F:DNA binding"/>
    <property type="evidence" value="ECO:0007669"/>
    <property type="project" value="UniProtKB-KW"/>
</dbReference>
<protein>
    <submittedName>
        <fullName evidence="5">Restriction endonuclease subunit S</fullName>
    </submittedName>
</protein>
<keyword evidence="5" id="KW-0255">Endonuclease</keyword>
<evidence type="ECO:0000313" key="5">
    <source>
        <dbReference type="EMBL" id="HAT3897565.1"/>
    </source>
</evidence>
<dbReference type="Gene3D" id="1.10.287.1120">
    <property type="entry name" value="Bipartite methylase S protein"/>
    <property type="match status" value="1"/>
</dbReference>
<evidence type="ECO:0000256" key="1">
    <source>
        <dbReference type="ARBA" id="ARBA00010923"/>
    </source>
</evidence>
<comment type="similarity">
    <text evidence="1">Belongs to the type-I restriction system S methylase family.</text>
</comment>
<dbReference type="Gene3D" id="3.90.220.20">
    <property type="entry name" value="DNA methylase specificity domains"/>
    <property type="match status" value="1"/>
</dbReference>
<comment type="caution">
    <text evidence="5">The sequence shown here is derived from an EMBL/GenBank/DDBJ whole genome shotgun (WGS) entry which is preliminary data.</text>
</comment>
<dbReference type="CDD" id="cd17288">
    <property type="entry name" value="RMtype1_S_LlaAI06ORF1089P_TRD1-CR1_like"/>
    <property type="match status" value="1"/>
</dbReference>
<feature type="non-terminal residue" evidence="5">
    <location>
        <position position="216"/>
    </location>
</feature>
<reference evidence="5" key="2">
    <citation type="submission" date="2020-09" db="EMBL/GenBank/DDBJ databases">
        <authorList>
            <consortium name="NCBI Pathogen Detection Project"/>
        </authorList>
    </citation>
    <scope>NUCLEOTIDE SEQUENCE</scope>
    <source>
        <strain evidence="5">O50</strain>
    </source>
</reference>
<feature type="domain" description="Type I restriction modification DNA specificity" evidence="4">
    <location>
        <begin position="15"/>
        <end position="159"/>
    </location>
</feature>
<reference evidence="5" key="1">
    <citation type="journal article" date="2018" name="Genome Biol.">
        <title>SKESA: strategic k-mer extension for scrupulous assemblies.</title>
        <authorList>
            <person name="Souvorov A."/>
            <person name="Agarwala R."/>
            <person name="Lipman D.J."/>
        </authorList>
    </citation>
    <scope>NUCLEOTIDE SEQUENCE</scope>
    <source>
        <strain evidence="5">O50</strain>
    </source>
</reference>
<dbReference type="InterPro" id="IPR052021">
    <property type="entry name" value="Type-I_RS_S_subunit"/>
</dbReference>